<name>A0A4D6L0E9_VIGUN</name>
<protein>
    <submittedName>
        <fullName evidence="1">Uncharacterized protein</fullName>
    </submittedName>
</protein>
<evidence type="ECO:0000313" key="2">
    <source>
        <dbReference type="Proteomes" id="UP000501690"/>
    </source>
</evidence>
<evidence type="ECO:0000313" key="1">
    <source>
        <dbReference type="EMBL" id="QCD81431.1"/>
    </source>
</evidence>
<dbReference type="EMBL" id="CP039346">
    <property type="protein sequence ID" value="QCD81431.1"/>
    <property type="molecule type" value="Genomic_DNA"/>
</dbReference>
<sequence length="77" mass="8949">MQNIHVHVMTLGDNSTKFTSFVALLCRSKSSILIDDWDHVPETVKNQIWLSVQYSFLDEDTCQAFKERQLNPIFQCS</sequence>
<gene>
    <name evidence="1" type="ORF">DEO72_LG2g1757</name>
</gene>
<dbReference type="Proteomes" id="UP000501690">
    <property type="component" value="Linkage Group LG2"/>
</dbReference>
<organism evidence="1 2">
    <name type="scientific">Vigna unguiculata</name>
    <name type="common">Cowpea</name>
    <dbReference type="NCBI Taxonomy" id="3917"/>
    <lineage>
        <taxon>Eukaryota</taxon>
        <taxon>Viridiplantae</taxon>
        <taxon>Streptophyta</taxon>
        <taxon>Embryophyta</taxon>
        <taxon>Tracheophyta</taxon>
        <taxon>Spermatophyta</taxon>
        <taxon>Magnoliopsida</taxon>
        <taxon>eudicotyledons</taxon>
        <taxon>Gunneridae</taxon>
        <taxon>Pentapetalae</taxon>
        <taxon>rosids</taxon>
        <taxon>fabids</taxon>
        <taxon>Fabales</taxon>
        <taxon>Fabaceae</taxon>
        <taxon>Papilionoideae</taxon>
        <taxon>50 kb inversion clade</taxon>
        <taxon>NPAAA clade</taxon>
        <taxon>indigoferoid/millettioid clade</taxon>
        <taxon>Phaseoleae</taxon>
        <taxon>Vigna</taxon>
    </lineage>
</organism>
<keyword evidence="2" id="KW-1185">Reference proteome</keyword>
<reference evidence="1 2" key="1">
    <citation type="submission" date="2019-04" db="EMBL/GenBank/DDBJ databases">
        <title>An improved genome assembly and genetic linkage map for asparagus bean, Vigna unguiculata ssp. sesquipedialis.</title>
        <authorList>
            <person name="Xia Q."/>
            <person name="Zhang R."/>
            <person name="Dong Y."/>
        </authorList>
    </citation>
    <scope>NUCLEOTIDE SEQUENCE [LARGE SCALE GENOMIC DNA]</scope>
    <source>
        <tissue evidence="1">Leaf</tissue>
    </source>
</reference>
<accession>A0A4D6L0E9</accession>
<dbReference type="AlphaFoldDB" id="A0A4D6L0E9"/>
<proteinExistence type="predicted"/>